<dbReference type="PANTHER" id="PTHR43480:SF1">
    <property type="entry name" value="ACYL-[ACYL-CARRIER-PROTEIN]--UDP-N-ACETYLGLUCOSAMINE O-ACYLTRANSFERASE, MITOCHONDRIAL-RELATED"/>
    <property type="match status" value="1"/>
</dbReference>
<proteinExistence type="inferred from homology"/>
<organism evidence="8 9">
    <name type="scientific">Chelatococcus albus</name>
    <dbReference type="NCBI Taxonomy" id="3047466"/>
    <lineage>
        <taxon>Bacteria</taxon>
        <taxon>Pseudomonadati</taxon>
        <taxon>Pseudomonadota</taxon>
        <taxon>Alphaproteobacteria</taxon>
        <taxon>Hyphomicrobiales</taxon>
        <taxon>Chelatococcaceae</taxon>
        <taxon>Chelatococcus</taxon>
    </lineage>
</organism>
<keyword evidence="5 6" id="KW-0012">Acyltransferase</keyword>
<sequence>MGGIHPTAIVEDGAILGEGVRIGPYCHVGPEVRLGDGCELVSHAVVAGRTTIGPRTRIFPFASIGHQPQDLKYHGEPSTLTVGADCIIREGVTMNPGTEGGGLATVVGDRCAFLANSHVGHDTRVGSNVVLSNNVMLAGHVTVGDYVIIGGGAAVIQFARVGSHAFVGGMSGLENDLIPYGMALGNRAHLSGLNIVGLQRRGFSREDIHNLRRAYRLLFADEGTLMERVEDVASEFEQHPIVHEILDFIRAGGRRSICTPRETHEN</sequence>
<comment type="subcellular location">
    <subcellularLocation>
        <location evidence="6">Cytoplasm</location>
    </subcellularLocation>
</comment>
<evidence type="ECO:0000256" key="5">
    <source>
        <dbReference type="ARBA" id="ARBA00023315"/>
    </source>
</evidence>
<dbReference type="NCBIfam" id="TIGR01852">
    <property type="entry name" value="lipid_A_lpxA"/>
    <property type="match status" value="1"/>
</dbReference>
<name>A0ABT7ABM4_9HYPH</name>
<dbReference type="EC" id="2.3.1.129" evidence="6"/>
<dbReference type="InterPro" id="IPR029098">
    <property type="entry name" value="Acetyltransf_C"/>
</dbReference>
<reference evidence="8 9" key="1">
    <citation type="submission" date="2023-05" db="EMBL/GenBank/DDBJ databases">
        <title>Chelatococcus sp. nov., a moderately thermophilic bacterium isolated from hot spring microbial mat.</title>
        <authorList>
            <person name="Hu C.-J."/>
            <person name="Li W.-J."/>
        </authorList>
    </citation>
    <scope>NUCLEOTIDE SEQUENCE [LARGE SCALE GENOMIC DNA]</scope>
    <source>
        <strain evidence="8 9">SYSU G07232</strain>
    </source>
</reference>
<dbReference type="EMBL" id="JASJEV010000001">
    <property type="protein sequence ID" value="MDJ1156779.1"/>
    <property type="molecule type" value="Genomic_DNA"/>
</dbReference>
<dbReference type="InterPro" id="IPR001451">
    <property type="entry name" value="Hexapep"/>
</dbReference>
<dbReference type="Gene3D" id="1.20.1180.10">
    <property type="entry name" value="Udp N-acetylglucosamine O-acyltransferase, C-terminal domain"/>
    <property type="match status" value="1"/>
</dbReference>
<accession>A0ABT7ABM4</accession>
<evidence type="ECO:0000256" key="4">
    <source>
        <dbReference type="ARBA" id="ARBA00023098"/>
    </source>
</evidence>
<dbReference type="PIRSF" id="PIRSF000456">
    <property type="entry name" value="UDP-GlcNAc_acltr"/>
    <property type="match status" value="1"/>
</dbReference>
<dbReference type="SUPFAM" id="SSF51161">
    <property type="entry name" value="Trimeric LpxA-like enzymes"/>
    <property type="match status" value="1"/>
</dbReference>
<keyword evidence="6" id="KW-0677">Repeat</keyword>
<keyword evidence="9" id="KW-1185">Reference proteome</keyword>
<evidence type="ECO:0000256" key="2">
    <source>
        <dbReference type="ARBA" id="ARBA00022556"/>
    </source>
</evidence>
<dbReference type="HAMAP" id="MF_00387">
    <property type="entry name" value="LpxA"/>
    <property type="match status" value="1"/>
</dbReference>
<comment type="function">
    <text evidence="6">Involved in the biosynthesis of lipid A, a phosphorylated glycolipid that anchors the lipopolysaccharide to the outer membrane of the cell.</text>
</comment>
<comment type="similarity">
    <text evidence="6">Belongs to the transferase hexapeptide repeat family. LpxA subfamily.</text>
</comment>
<evidence type="ECO:0000313" key="8">
    <source>
        <dbReference type="EMBL" id="MDJ1156779.1"/>
    </source>
</evidence>
<keyword evidence="6" id="KW-0963">Cytoplasm</keyword>
<dbReference type="RefSeq" id="WP_283738778.1">
    <property type="nucleotide sequence ID" value="NZ_JASJEV010000001.1"/>
</dbReference>
<dbReference type="Proteomes" id="UP001321492">
    <property type="component" value="Unassembled WGS sequence"/>
</dbReference>
<dbReference type="PANTHER" id="PTHR43480">
    <property type="entry name" value="ACYL-[ACYL-CARRIER-PROTEIN]--UDP-N-ACETYLGLUCOSAMINE O-ACYLTRANSFERASE"/>
    <property type="match status" value="1"/>
</dbReference>
<keyword evidence="4 6" id="KW-0443">Lipid metabolism</keyword>
<feature type="domain" description="UDP N-acetylglucosamine O-acyltransferase C-terminal" evidence="7">
    <location>
        <begin position="176"/>
        <end position="258"/>
    </location>
</feature>
<protein>
    <recommendedName>
        <fullName evidence="6">Acyl-[acyl-carrier-protein]--UDP-N-acetylglucosamine O-acyltransferase</fullName>
        <shortName evidence="6">UDP-N-acetylglucosamine acyltransferase</shortName>
        <ecNumber evidence="6">2.3.1.129</ecNumber>
    </recommendedName>
</protein>
<dbReference type="GO" id="GO:0008780">
    <property type="term" value="F:acyl-[acyl-carrier-protein]-UDP-N-acetylglucosamine O-acyltransferase activity"/>
    <property type="evidence" value="ECO:0007669"/>
    <property type="project" value="UniProtKB-EC"/>
</dbReference>
<dbReference type="InterPro" id="IPR037157">
    <property type="entry name" value="Acetyltransf_C_sf"/>
</dbReference>
<evidence type="ECO:0000256" key="3">
    <source>
        <dbReference type="ARBA" id="ARBA00022679"/>
    </source>
</evidence>
<dbReference type="InterPro" id="IPR011004">
    <property type="entry name" value="Trimer_LpxA-like_sf"/>
</dbReference>
<keyword evidence="3 6" id="KW-0808">Transferase</keyword>
<evidence type="ECO:0000313" key="9">
    <source>
        <dbReference type="Proteomes" id="UP001321492"/>
    </source>
</evidence>
<comment type="caution">
    <text evidence="8">The sequence shown here is derived from an EMBL/GenBank/DDBJ whole genome shotgun (WGS) entry which is preliminary data.</text>
</comment>
<dbReference type="InterPro" id="IPR010137">
    <property type="entry name" value="Lipid_A_LpxA"/>
</dbReference>
<evidence type="ECO:0000256" key="6">
    <source>
        <dbReference type="HAMAP-Rule" id="MF_00387"/>
    </source>
</evidence>
<evidence type="ECO:0000256" key="1">
    <source>
        <dbReference type="ARBA" id="ARBA00022516"/>
    </source>
</evidence>
<dbReference type="Pfam" id="PF13720">
    <property type="entry name" value="Acetyltransf_11"/>
    <property type="match status" value="1"/>
</dbReference>
<dbReference type="Pfam" id="PF00132">
    <property type="entry name" value="Hexapep"/>
    <property type="match status" value="2"/>
</dbReference>
<comment type="subunit">
    <text evidence="6">Homotrimer.</text>
</comment>
<gene>
    <name evidence="6 8" type="primary">lpxA</name>
    <name evidence="8" type="ORF">QNA08_00770</name>
</gene>
<dbReference type="NCBIfam" id="NF003657">
    <property type="entry name" value="PRK05289.1"/>
    <property type="match status" value="1"/>
</dbReference>
<dbReference type="CDD" id="cd03351">
    <property type="entry name" value="LbH_UDP-GlcNAc_AT"/>
    <property type="match status" value="1"/>
</dbReference>
<dbReference type="Gene3D" id="2.160.10.10">
    <property type="entry name" value="Hexapeptide repeat proteins"/>
    <property type="match status" value="1"/>
</dbReference>
<keyword evidence="1 6" id="KW-0444">Lipid biosynthesis</keyword>
<keyword evidence="2 6" id="KW-0441">Lipid A biosynthesis</keyword>
<comment type="pathway">
    <text evidence="6">Glycolipid biosynthesis; lipid IV(A) biosynthesis; lipid IV(A) from (3R)-3-hydroxytetradecanoyl-[acyl-carrier-protein] and UDP-N-acetyl-alpha-D-glucosamine: step 1/6.</text>
</comment>
<evidence type="ECO:0000259" key="7">
    <source>
        <dbReference type="Pfam" id="PF13720"/>
    </source>
</evidence>
<comment type="catalytic activity">
    <reaction evidence="6">
        <text>a (3R)-hydroxyacyl-[ACP] + UDP-N-acetyl-alpha-D-glucosamine = a UDP-3-O-[(3R)-3-hydroxyacyl]-N-acetyl-alpha-D-glucosamine + holo-[ACP]</text>
        <dbReference type="Rhea" id="RHEA:67812"/>
        <dbReference type="Rhea" id="RHEA-COMP:9685"/>
        <dbReference type="Rhea" id="RHEA-COMP:9945"/>
        <dbReference type="ChEBI" id="CHEBI:57705"/>
        <dbReference type="ChEBI" id="CHEBI:64479"/>
        <dbReference type="ChEBI" id="CHEBI:78827"/>
        <dbReference type="ChEBI" id="CHEBI:173225"/>
        <dbReference type="EC" id="2.3.1.129"/>
    </reaction>
</comment>